<sequence length="219" mass="25219">MPKAFTHLCKKVNLSLYDNTLTVYPKTNLLENFPPVKDQLTQIFLMLFIQMDCVNAEVDQFFIERSNELGVYRFVHRDDPDHYLYHQDNFKMDDNHYHAQFQITIDEHKLDSILTTLQKYSIITDTEHASFVKAYHAANTLPEVQELSKQVDAKVDPEVAKLSKTENNESTAPQDVSEKPARTTTSDSKTTFAGLKRGFFNQKPSTNVSHDTAKFTMGY</sequence>
<evidence type="ECO:0000313" key="3">
    <source>
        <dbReference type="Proteomes" id="UP000254554"/>
    </source>
</evidence>
<gene>
    <name evidence="2" type="ORF">NCTC11370_01908</name>
</gene>
<dbReference type="OrthoDB" id="5650620at2"/>
<dbReference type="AlphaFoldDB" id="A0A377GC08"/>
<evidence type="ECO:0000256" key="1">
    <source>
        <dbReference type="SAM" id="MobiDB-lite"/>
    </source>
</evidence>
<proteinExistence type="predicted"/>
<protein>
    <submittedName>
        <fullName evidence="2">Uncharacterized protein</fullName>
    </submittedName>
</protein>
<dbReference type="RefSeq" id="WP_010654096.1">
    <property type="nucleotide sequence ID" value="NZ_JAPHOO010000001.1"/>
</dbReference>
<accession>A0A377GC08</accession>
<dbReference type="EMBL" id="UGGT01000001">
    <property type="protein sequence ID" value="STO21828.1"/>
    <property type="molecule type" value="Genomic_DNA"/>
</dbReference>
<name>A0A377GC08_9GAMM</name>
<dbReference type="Proteomes" id="UP000254554">
    <property type="component" value="Unassembled WGS sequence"/>
</dbReference>
<dbReference type="GeneID" id="93291539"/>
<keyword evidence="3" id="KW-1185">Reference proteome</keyword>
<feature type="region of interest" description="Disordered" evidence="1">
    <location>
        <begin position="161"/>
        <end position="188"/>
    </location>
</feature>
<evidence type="ECO:0000313" key="2">
    <source>
        <dbReference type="EMBL" id="STO21828.1"/>
    </source>
</evidence>
<organism evidence="2 3">
    <name type="scientific">Fluoribacter dumoffii</name>
    <dbReference type="NCBI Taxonomy" id="463"/>
    <lineage>
        <taxon>Bacteria</taxon>
        <taxon>Pseudomonadati</taxon>
        <taxon>Pseudomonadota</taxon>
        <taxon>Gammaproteobacteria</taxon>
        <taxon>Legionellales</taxon>
        <taxon>Legionellaceae</taxon>
        <taxon>Fluoribacter</taxon>
    </lineage>
</organism>
<reference evidence="2 3" key="1">
    <citation type="submission" date="2018-06" db="EMBL/GenBank/DDBJ databases">
        <authorList>
            <consortium name="Pathogen Informatics"/>
            <person name="Doyle S."/>
        </authorList>
    </citation>
    <scope>NUCLEOTIDE SEQUENCE [LARGE SCALE GENOMIC DNA]</scope>
    <source>
        <strain evidence="2 3">NCTC11370</strain>
    </source>
</reference>